<evidence type="ECO:0000259" key="7">
    <source>
        <dbReference type="PROSITE" id="PS50888"/>
    </source>
</evidence>
<evidence type="ECO:0000256" key="3">
    <source>
        <dbReference type="ARBA" id="ARBA00023163"/>
    </source>
</evidence>
<reference evidence="9 10" key="1">
    <citation type="submission" date="2019-12" db="EMBL/GenBank/DDBJ databases">
        <authorList>
            <person name="Alioto T."/>
            <person name="Alioto T."/>
            <person name="Gomez Garrido J."/>
        </authorList>
    </citation>
    <scope>NUCLEOTIDE SEQUENCE [LARGE SCALE GENOMIC DNA]</scope>
</reference>
<dbReference type="AlphaFoldDB" id="A0A8S0PV06"/>
<keyword evidence="2" id="KW-0805">Transcription regulation</keyword>
<dbReference type="Pfam" id="PF00010">
    <property type="entry name" value="HLH"/>
    <property type="match status" value="1"/>
</dbReference>
<dbReference type="GO" id="GO:0005634">
    <property type="term" value="C:nucleus"/>
    <property type="evidence" value="ECO:0007669"/>
    <property type="project" value="UniProtKB-SubCell"/>
</dbReference>
<dbReference type="GO" id="GO:0046983">
    <property type="term" value="F:protein dimerization activity"/>
    <property type="evidence" value="ECO:0007669"/>
    <property type="project" value="InterPro"/>
</dbReference>
<dbReference type="PROSITE" id="PS51671">
    <property type="entry name" value="ACT"/>
    <property type="match status" value="1"/>
</dbReference>
<name>A0A8S0PV06_OLEEU</name>
<comment type="subcellular location">
    <subcellularLocation>
        <location evidence="1">Nucleus</location>
    </subcellularLocation>
</comment>
<dbReference type="OrthoDB" id="690068at2759"/>
<evidence type="ECO:0000256" key="6">
    <source>
        <dbReference type="SAM" id="MobiDB-lite"/>
    </source>
</evidence>
<feature type="domain" description="ACT" evidence="8">
    <location>
        <begin position="277"/>
        <end position="347"/>
    </location>
</feature>
<dbReference type="Proteomes" id="UP000594638">
    <property type="component" value="Unassembled WGS sequence"/>
</dbReference>
<organism evidence="9 10">
    <name type="scientific">Olea europaea subsp. europaea</name>
    <dbReference type="NCBI Taxonomy" id="158383"/>
    <lineage>
        <taxon>Eukaryota</taxon>
        <taxon>Viridiplantae</taxon>
        <taxon>Streptophyta</taxon>
        <taxon>Embryophyta</taxon>
        <taxon>Tracheophyta</taxon>
        <taxon>Spermatophyta</taxon>
        <taxon>Magnoliopsida</taxon>
        <taxon>eudicotyledons</taxon>
        <taxon>Gunneridae</taxon>
        <taxon>Pentapetalae</taxon>
        <taxon>asterids</taxon>
        <taxon>lamiids</taxon>
        <taxon>Lamiales</taxon>
        <taxon>Oleaceae</taxon>
        <taxon>Oleeae</taxon>
        <taxon>Olea</taxon>
    </lineage>
</organism>
<dbReference type="EMBL" id="CACTIH010000198">
    <property type="protein sequence ID" value="CAA2956826.1"/>
    <property type="molecule type" value="Genomic_DNA"/>
</dbReference>
<feature type="domain" description="BHLH" evidence="7">
    <location>
        <begin position="169"/>
        <end position="218"/>
    </location>
</feature>
<evidence type="ECO:0000256" key="2">
    <source>
        <dbReference type="ARBA" id="ARBA00023015"/>
    </source>
</evidence>
<dbReference type="InterPro" id="IPR052610">
    <property type="entry name" value="bHLH_transcription_regulator"/>
</dbReference>
<evidence type="ECO:0000313" key="9">
    <source>
        <dbReference type="EMBL" id="CAA2956826.1"/>
    </source>
</evidence>
<evidence type="ECO:0000256" key="4">
    <source>
        <dbReference type="ARBA" id="ARBA00023242"/>
    </source>
</evidence>
<dbReference type="PANTHER" id="PTHR45959:SF2">
    <property type="entry name" value="BHLH TRANSCRIPTION FACTOR"/>
    <property type="match status" value="1"/>
</dbReference>
<dbReference type="InterPro" id="IPR011598">
    <property type="entry name" value="bHLH_dom"/>
</dbReference>
<dbReference type="SUPFAM" id="SSF47459">
    <property type="entry name" value="HLH, helix-loop-helix DNA-binding domain"/>
    <property type="match status" value="1"/>
</dbReference>
<dbReference type="SMART" id="SM00353">
    <property type="entry name" value="HLH"/>
    <property type="match status" value="1"/>
</dbReference>
<evidence type="ECO:0000259" key="8">
    <source>
        <dbReference type="PROSITE" id="PS51671"/>
    </source>
</evidence>
<keyword evidence="3" id="KW-0804">Transcription</keyword>
<dbReference type="Gene3D" id="4.10.280.10">
    <property type="entry name" value="Helix-loop-helix DNA-binding domain"/>
    <property type="match status" value="1"/>
</dbReference>
<evidence type="ECO:0000313" key="10">
    <source>
        <dbReference type="Proteomes" id="UP000594638"/>
    </source>
</evidence>
<evidence type="ECO:0000256" key="1">
    <source>
        <dbReference type="ARBA" id="ARBA00004123"/>
    </source>
</evidence>
<dbReference type="PROSITE" id="PS50888">
    <property type="entry name" value="BHLH"/>
    <property type="match status" value="1"/>
</dbReference>
<evidence type="ECO:0000256" key="5">
    <source>
        <dbReference type="SAM" id="Coils"/>
    </source>
</evidence>
<dbReference type="InterPro" id="IPR036638">
    <property type="entry name" value="HLH_DNA-bd_sf"/>
</dbReference>
<feature type="coiled-coil region" evidence="5">
    <location>
        <begin position="208"/>
        <end position="235"/>
    </location>
</feature>
<feature type="region of interest" description="Disordered" evidence="6">
    <location>
        <begin position="47"/>
        <end position="75"/>
    </location>
</feature>
<keyword evidence="5" id="KW-0175">Coiled coil</keyword>
<comment type="caution">
    <text evidence="9">The sequence shown here is derived from an EMBL/GenBank/DDBJ whole genome shotgun (WGS) entry which is preliminary data.</text>
</comment>
<dbReference type="InterPro" id="IPR002912">
    <property type="entry name" value="ACT_dom"/>
</dbReference>
<keyword evidence="10" id="KW-1185">Reference proteome</keyword>
<gene>
    <name evidence="9" type="ORF">OLEA9_A015750</name>
</gene>
<dbReference type="Gramene" id="OE9A015750T2">
    <property type="protein sequence ID" value="OE9A015750C2"/>
    <property type="gene ID" value="OE9A015750"/>
</dbReference>
<protein>
    <submittedName>
        <fullName evidence="9">Transcription factor bHLH18-like</fullName>
    </submittedName>
</protein>
<dbReference type="PANTHER" id="PTHR45959">
    <property type="entry name" value="BHLH TRANSCRIPTION FACTOR"/>
    <property type="match status" value="1"/>
</dbReference>
<keyword evidence="4" id="KW-0539">Nucleus</keyword>
<sequence>MIQTDNAKFKNMTESLILQGTENSIFEDRCDFTDSFDEDLAAFLGEESPTLSPRSNCSSSLIRSSSSSTNLRTSSCMEKNEVAIEQPSKQKETNNYNFCRPNPDPFPSSSTPIILNFGSVNSFESPQPLNLSTMNSEEKAAVSEVLRKPVEVTKIEPTKKKTSRVRPPSQTYDHILAERKRREHLSQQFVALSALVPGLKRRDKNSVLGDAIKYLKHLQQRMQAIEEQSTKQNLESVVLVKRSRLLMEDDGLSYESNSSSEQQLPEIEARVCNNDIHLRIHIKKHKGVLSKVLCEVEKLNLTIVNINVTPFGSFAHDIIIIAEMEEESSLTAKEIVKILDSTLHRTA</sequence>
<accession>A0A8S0PV06</accession>
<feature type="compositionally biased region" description="Low complexity" evidence="6">
    <location>
        <begin position="48"/>
        <end position="75"/>
    </location>
</feature>
<proteinExistence type="predicted"/>